<evidence type="ECO:0000313" key="3">
    <source>
        <dbReference type="Proteomes" id="UP000027182"/>
    </source>
</evidence>
<name>A0A059XY96_MYCBV</name>
<keyword evidence="1" id="KW-1133">Transmembrane helix</keyword>
<dbReference type="EMBL" id="CP005933">
    <property type="protein sequence ID" value="AIA33619.1"/>
    <property type="molecule type" value="Genomic_DNA"/>
</dbReference>
<dbReference type="HOGENOM" id="CLU_405872_0_0_14"/>
<dbReference type="GeneID" id="31507390"/>
<evidence type="ECO:0008006" key="4">
    <source>
        <dbReference type="Google" id="ProtNLM"/>
    </source>
</evidence>
<keyword evidence="1" id="KW-0472">Membrane</keyword>
<dbReference type="PATRIC" id="fig|1316930.3.peg.27"/>
<protein>
    <recommendedName>
        <fullName evidence="4">ABC transporter permease</fullName>
    </recommendedName>
</protein>
<feature type="transmembrane region" description="Helical" evidence="1">
    <location>
        <begin position="12"/>
        <end position="37"/>
    </location>
</feature>
<sequence length="658" mass="75924">MRAFFKMQLKIYFRLASSYVSPLVIGAFYIILVAAVRLSVGAADVQRILDSNQYIELSANFCMIAAFIISSFVTQTFFYRYKNEGIEYLLYSKPIKRRQIFFSNVFASIIGLVISMALMSAMFFISQLIIPFTFTKALLSTLSFFAAGLLCAALALGIASIAQNFVESKVFQVLVAVMPILGIMTLGFVKFSSSIDVVQTTYQAANRPIILIPNSPDLKGDSSKAVENLNSRIRSQKDLLIENQTTANMLENKEKLAFNPFSKKFNVQKRESIADSADKSKNSFYSRIYWLNFKEYFFPAFTAYDKNLRNWNVSLSYNLLDKKDNKIINKETGELNKEVIKYLKDKYNIDINNQILVKTTDNDLYSLGYNISNFKDIFDWDRFEDKPLFSVGLNDIQNRNFEEFDEFTKKVINIILDKNKKTFIRNILLSESFLDLKAYLTGTVDTVNALEIINFLTGLTRYALLKDKHNFELVKVKIKERSTTEKNDQLKKLFSHIDKKSAILSYVLLANANFKEYTSAIDDYIKARFETKNLTAIQKTRLNSYIEIMRKRAINAFSQLFWTVNIFNIIGEKQNDKFLNSLETKNLVPYLSQSTENFDKFNREYKQSIIKVVKLNDNLIELSRNNYIETSTAIGMTLLVSLTFITLGYLQFERKNFK</sequence>
<reference evidence="2 3" key="1">
    <citation type="submission" date="2013-04" db="EMBL/GenBank/DDBJ databases">
        <authorList>
            <person name="Lin L."/>
            <person name="Zeng Z."/>
            <person name="Xie J."/>
            <person name="Luo L."/>
            <person name="Yang Z."/>
            <person name="Liang W."/>
            <person name="Lin H."/>
            <person name="Dong C."/>
            <person name="Sun Y."/>
        </authorList>
    </citation>
    <scope>NUCLEOTIDE SEQUENCE [LARGE SCALE GENOMIC DNA]</scope>
    <source>
        <strain evidence="2 3">CQ-W70</strain>
    </source>
</reference>
<proteinExistence type="predicted"/>
<dbReference type="AlphaFoldDB" id="A0A059XY96"/>
<keyword evidence="1" id="KW-0812">Transmembrane</keyword>
<dbReference type="RefSeq" id="WP_013455915.1">
    <property type="nucleotide sequence ID" value="NZ_CP005933.1"/>
</dbReference>
<dbReference type="KEGG" id="mbq:K668_00135"/>
<feature type="transmembrane region" description="Helical" evidence="1">
    <location>
        <begin position="137"/>
        <end position="158"/>
    </location>
</feature>
<feature type="transmembrane region" description="Helical" evidence="1">
    <location>
        <begin position="57"/>
        <end position="79"/>
    </location>
</feature>
<dbReference type="Proteomes" id="UP000027182">
    <property type="component" value="Chromosome"/>
</dbReference>
<evidence type="ECO:0000313" key="2">
    <source>
        <dbReference type="EMBL" id="AIA33619.1"/>
    </source>
</evidence>
<feature type="transmembrane region" description="Helical" evidence="1">
    <location>
        <begin position="633"/>
        <end position="652"/>
    </location>
</feature>
<accession>A0A059XY96</accession>
<gene>
    <name evidence="2" type="ORF">K668_00135</name>
</gene>
<organism evidence="2 3">
    <name type="scientific">Mycoplasmopsis bovis CQ-W70</name>
    <dbReference type="NCBI Taxonomy" id="1316930"/>
    <lineage>
        <taxon>Bacteria</taxon>
        <taxon>Bacillati</taxon>
        <taxon>Mycoplasmatota</taxon>
        <taxon>Mycoplasmoidales</taxon>
        <taxon>Metamycoplasmataceae</taxon>
        <taxon>Mycoplasmopsis</taxon>
    </lineage>
</organism>
<feature type="transmembrane region" description="Helical" evidence="1">
    <location>
        <begin position="170"/>
        <end position="189"/>
    </location>
</feature>
<evidence type="ECO:0000256" key="1">
    <source>
        <dbReference type="SAM" id="Phobius"/>
    </source>
</evidence>
<feature type="transmembrane region" description="Helical" evidence="1">
    <location>
        <begin position="100"/>
        <end position="125"/>
    </location>
</feature>